<gene>
    <name evidence="1" type="ORF">BABINDRAFT_38148</name>
</gene>
<dbReference type="RefSeq" id="XP_018984414.1">
    <property type="nucleotide sequence ID" value="XM_019131857.1"/>
</dbReference>
<accession>A0A1E3QN01</accession>
<name>A0A1E3QN01_9ASCO</name>
<keyword evidence="2" id="KW-1185">Reference proteome</keyword>
<dbReference type="OrthoDB" id="3978952at2759"/>
<evidence type="ECO:0000313" key="1">
    <source>
        <dbReference type="EMBL" id="ODQ79086.1"/>
    </source>
</evidence>
<proteinExistence type="predicted"/>
<organism evidence="1 2">
    <name type="scientific">Babjeviella inositovora NRRL Y-12698</name>
    <dbReference type="NCBI Taxonomy" id="984486"/>
    <lineage>
        <taxon>Eukaryota</taxon>
        <taxon>Fungi</taxon>
        <taxon>Dikarya</taxon>
        <taxon>Ascomycota</taxon>
        <taxon>Saccharomycotina</taxon>
        <taxon>Pichiomycetes</taxon>
        <taxon>Serinales incertae sedis</taxon>
        <taxon>Babjeviella</taxon>
    </lineage>
</organism>
<dbReference type="EMBL" id="KV454433">
    <property type="protein sequence ID" value="ODQ79086.1"/>
    <property type="molecule type" value="Genomic_DNA"/>
</dbReference>
<protein>
    <submittedName>
        <fullName evidence="1">Uncharacterized protein</fullName>
    </submittedName>
</protein>
<dbReference type="Proteomes" id="UP000094336">
    <property type="component" value="Unassembled WGS sequence"/>
</dbReference>
<dbReference type="GeneID" id="30149710"/>
<sequence>MPAPAYVDGKPPVISLLDYDEAEWAEGTCVDSRPGYYVVVNMERPEEVVARFNLDANTTLDTIFKSAKKTYKEQAK</sequence>
<evidence type="ECO:0000313" key="2">
    <source>
        <dbReference type="Proteomes" id="UP000094336"/>
    </source>
</evidence>
<dbReference type="AlphaFoldDB" id="A0A1E3QN01"/>
<reference evidence="2" key="1">
    <citation type="submission" date="2016-05" db="EMBL/GenBank/DDBJ databases">
        <title>Comparative genomics of biotechnologically important yeasts.</title>
        <authorList>
            <consortium name="DOE Joint Genome Institute"/>
            <person name="Riley R."/>
            <person name="Haridas S."/>
            <person name="Wolfe K.H."/>
            <person name="Lopes M.R."/>
            <person name="Hittinger C.T."/>
            <person name="Goker M."/>
            <person name="Salamov A."/>
            <person name="Wisecaver J."/>
            <person name="Long T.M."/>
            <person name="Aerts A.L."/>
            <person name="Barry K."/>
            <person name="Choi C."/>
            <person name="Clum A."/>
            <person name="Coughlan A.Y."/>
            <person name="Deshpande S."/>
            <person name="Douglass A.P."/>
            <person name="Hanson S.J."/>
            <person name="Klenk H.-P."/>
            <person name="Labutti K."/>
            <person name="Lapidus A."/>
            <person name="Lindquist E."/>
            <person name="Lipzen A."/>
            <person name="Meier-Kolthoff J.P."/>
            <person name="Ohm R.A."/>
            <person name="Otillar R.P."/>
            <person name="Pangilinan J."/>
            <person name="Peng Y."/>
            <person name="Rokas A."/>
            <person name="Rosa C.A."/>
            <person name="Scheuner C."/>
            <person name="Sibirny A.A."/>
            <person name="Slot J.C."/>
            <person name="Stielow J.B."/>
            <person name="Sun H."/>
            <person name="Kurtzman C.P."/>
            <person name="Blackwell M."/>
            <person name="Grigoriev I.V."/>
            <person name="Jeffries T.W."/>
        </authorList>
    </citation>
    <scope>NUCLEOTIDE SEQUENCE [LARGE SCALE GENOMIC DNA]</scope>
    <source>
        <strain evidence="2">NRRL Y-12698</strain>
    </source>
</reference>